<keyword evidence="3 12" id="KW-0436">Ligase</keyword>
<keyword evidence="13" id="KW-1185">Reference proteome</keyword>
<keyword evidence="8" id="KW-0648">Protein biosynthesis</keyword>
<evidence type="ECO:0000256" key="10">
    <source>
        <dbReference type="PROSITE-ProRule" id="PRU00409"/>
    </source>
</evidence>
<evidence type="ECO:0000256" key="2">
    <source>
        <dbReference type="ARBA" id="ARBA00001946"/>
    </source>
</evidence>
<dbReference type="GO" id="GO:0018169">
    <property type="term" value="F:ribosomal S6-glutamic acid ligase activity"/>
    <property type="evidence" value="ECO:0007669"/>
    <property type="project" value="TreeGrafter"/>
</dbReference>
<name>A0A160SZM1_9CHLR</name>
<dbReference type="Gene3D" id="3.30.1490.20">
    <property type="entry name" value="ATP-grasp fold, A domain"/>
    <property type="match status" value="1"/>
</dbReference>
<proteinExistence type="predicted"/>
<evidence type="ECO:0000256" key="5">
    <source>
        <dbReference type="ARBA" id="ARBA00022741"/>
    </source>
</evidence>
<dbReference type="InterPro" id="IPR004666">
    <property type="entry name" value="Rp_bS6_RimK/Lys_biosynth_LsyX"/>
</dbReference>
<comment type="cofactor">
    <cofactor evidence="2">
        <name>Mg(2+)</name>
        <dbReference type="ChEBI" id="CHEBI:18420"/>
    </cofactor>
</comment>
<organism evidence="12 13">
    <name type="scientific">Candidatus Promineifilum breve</name>
    <dbReference type="NCBI Taxonomy" id="1806508"/>
    <lineage>
        <taxon>Bacteria</taxon>
        <taxon>Bacillati</taxon>
        <taxon>Chloroflexota</taxon>
        <taxon>Ardenticatenia</taxon>
        <taxon>Candidatus Promineifilales</taxon>
        <taxon>Candidatus Promineifilaceae</taxon>
        <taxon>Candidatus Promineifilum</taxon>
    </lineage>
</organism>
<dbReference type="InterPro" id="IPR013815">
    <property type="entry name" value="ATP_grasp_subdomain_1"/>
</dbReference>
<dbReference type="Pfam" id="PF08443">
    <property type="entry name" value="RimK"/>
    <property type="match status" value="1"/>
</dbReference>
<dbReference type="GO" id="GO:0005737">
    <property type="term" value="C:cytoplasm"/>
    <property type="evidence" value="ECO:0007669"/>
    <property type="project" value="TreeGrafter"/>
</dbReference>
<dbReference type="KEGG" id="pbf:CFX0092_A0988"/>
<evidence type="ECO:0000256" key="6">
    <source>
        <dbReference type="ARBA" id="ARBA00022840"/>
    </source>
</evidence>
<dbReference type="RefSeq" id="WP_095042435.1">
    <property type="nucleotide sequence ID" value="NZ_LN890655.1"/>
</dbReference>
<evidence type="ECO:0000256" key="7">
    <source>
        <dbReference type="ARBA" id="ARBA00022842"/>
    </source>
</evidence>
<protein>
    <submittedName>
        <fullName evidence="12">Alpha-L-glutamate ligase</fullName>
        <ecNumber evidence="12">6.3.2.-</ecNumber>
    </submittedName>
</protein>
<evidence type="ECO:0000313" key="13">
    <source>
        <dbReference type="Proteomes" id="UP000215027"/>
    </source>
</evidence>
<dbReference type="GO" id="GO:0006412">
    <property type="term" value="P:translation"/>
    <property type="evidence" value="ECO:0007669"/>
    <property type="project" value="UniProtKB-KW"/>
</dbReference>
<dbReference type="GO" id="GO:0046872">
    <property type="term" value="F:metal ion binding"/>
    <property type="evidence" value="ECO:0007669"/>
    <property type="project" value="UniProtKB-KW"/>
</dbReference>
<dbReference type="PANTHER" id="PTHR21621">
    <property type="entry name" value="RIBOSOMAL PROTEIN S6 MODIFICATION PROTEIN"/>
    <property type="match status" value="1"/>
</dbReference>
<dbReference type="PROSITE" id="PS50975">
    <property type="entry name" value="ATP_GRASP"/>
    <property type="match status" value="1"/>
</dbReference>
<evidence type="ECO:0000259" key="11">
    <source>
        <dbReference type="PROSITE" id="PS50975"/>
    </source>
</evidence>
<dbReference type="SUPFAM" id="SSF56059">
    <property type="entry name" value="Glutathione synthetase ATP-binding domain-like"/>
    <property type="match status" value="1"/>
</dbReference>
<keyword evidence="4" id="KW-0479">Metal-binding</keyword>
<evidence type="ECO:0000256" key="4">
    <source>
        <dbReference type="ARBA" id="ARBA00022723"/>
    </source>
</evidence>
<dbReference type="AlphaFoldDB" id="A0A160SZM1"/>
<evidence type="ECO:0000256" key="1">
    <source>
        <dbReference type="ARBA" id="ARBA00001936"/>
    </source>
</evidence>
<keyword evidence="5 10" id="KW-0547">Nucleotide-binding</keyword>
<sequence>MRIGILSRNPALYSTQRLAAAARARGHQATVIDTTAVAVHIGRDDQPPGAAELLVGGLPGLAATVQLPALDAIIPRIGASVTFYGLAVVRRFEAAGVLTTASADAIARSRDKLHSLQLMAQARLPIPRTAVVARPEDLYAAVQAVGGLPAVVKLIHGTQGRGVFLAHHLATVAAMLQRVEELNRQAIVQEFIAEASGRDQRLIIVDNHCVAAMERRAPDGEFRANLHRGGTAIAITPDAATVALATAAARAHGLAVAGVDLLVSARGPLLLEVNSSPGLEGIERATGADVAGAIVAYVEKAARRSRR</sequence>
<keyword evidence="9" id="KW-0464">Manganese</keyword>
<evidence type="ECO:0000313" key="12">
    <source>
        <dbReference type="EMBL" id="CUS02866.2"/>
    </source>
</evidence>
<dbReference type="GO" id="GO:0005524">
    <property type="term" value="F:ATP binding"/>
    <property type="evidence" value="ECO:0007669"/>
    <property type="project" value="UniProtKB-UniRule"/>
</dbReference>
<dbReference type="EMBL" id="LN890655">
    <property type="protein sequence ID" value="CUS02866.2"/>
    <property type="molecule type" value="Genomic_DNA"/>
</dbReference>
<dbReference type="Gene3D" id="3.30.470.20">
    <property type="entry name" value="ATP-grasp fold, B domain"/>
    <property type="match status" value="1"/>
</dbReference>
<dbReference type="Pfam" id="PF18030">
    <property type="entry name" value="Rimk_N"/>
    <property type="match status" value="1"/>
</dbReference>
<gene>
    <name evidence="12" type="primary">rimK</name>
    <name evidence="12" type="ORF">CFX0092_A0988</name>
</gene>
<comment type="cofactor">
    <cofactor evidence="1">
        <name>Mn(2+)</name>
        <dbReference type="ChEBI" id="CHEBI:29035"/>
    </cofactor>
</comment>
<evidence type="ECO:0000256" key="9">
    <source>
        <dbReference type="ARBA" id="ARBA00023211"/>
    </source>
</evidence>
<dbReference type="EC" id="6.3.2.-" evidence="12"/>
<dbReference type="OrthoDB" id="3865600at2"/>
<evidence type="ECO:0000256" key="8">
    <source>
        <dbReference type="ARBA" id="ARBA00022917"/>
    </source>
</evidence>
<dbReference type="InterPro" id="IPR013651">
    <property type="entry name" value="ATP-grasp_RimK-type"/>
</dbReference>
<dbReference type="NCBIfam" id="TIGR00768">
    <property type="entry name" value="rimK_fam"/>
    <property type="match status" value="1"/>
</dbReference>
<dbReference type="Gene3D" id="3.40.50.20">
    <property type="match status" value="1"/>
</dbReference>
<evidence type="ECO:0000256" key="3">
    <source>
        <dbReference type="ARBA" id="ARBA00022598"/>
    </source>
</evidence>
<accession>A0A160SZM1</accession>
<keyword evidence="6 10" id="KW-0067">ATP-binding</keyword>
<dbReference type="InterPro" id="IPR041107">
    <property type="entry name" value="Rimk_N"/>
</dbReference>
<dbReference type="GO" id="GO:0009432">
    <property type="term" value="P:SOS response"/>
    <property type="evidence" value="ECO:0007669"/>
    <property type="project" value="TreeGrafter"/>
</dbReference>
<dbReference type="InterPro" id="IPR011761">
    <property type="entry name" value="ATP-grasp"/>
</dbReference>
<feature type="domain" description="ATP-grasp" evidence="11">
    <location>
        <begin position="116"/>
        <end position="299"/>
    </location>
</feature>
<reference evidence="12" key="1">
    <citation type="submission" date="2016-01" db="EMBL/GenBank/DDBJ databases">
        <authorList>
            <person name="Mcilroy J.S."/>
            <person name="Karst M S."/>
            <person name="Albertsen M."/>
        </authorList>
    </citation>
    <scope>NUCLEOTIDE SEQUENCE</scope>
    <source>
        <strain evidence="12">Cfx-K</strain>
    </source>
</reference>
<dbReference type="Proteomes" id="UP000215027">
    <property type="component" value="Chromosome I"/>
</dbReference>
<keyword evidence="7" id="KW-0460">Magnesium</keyword>
<dbReference type="PANTHER" id="PTHR21621:SF7">
    <property type="entry name" value="RIBOSOMAL PROTEIN BS6--L-GLUTAMATE LIGASE"/>
    <property type="match status" value="1"/>
</dbReference>